<dbReference type="Proteomes" id="UP000663881">
    <property type="component" value="Unassembled WGS sequence"/>
</dbReference>
<dbReference type="AlphaFoldDB" id="A0A813SJG8"/>
<evidence type="ECO:0000259" key="1">
    <source>
        <dbReference type="PROSITE" id="PS50181"/>
    </source>
</evidence>
<evidence type="ECO:0000313" key="3">
    <source>
        <dbReference type="EMBL" id="CAF3517363.1"/>
    </source>
</evidence>
<dbReference type="InterPro" id="IPR001810">
    <property type="entry name" value="F-box_dom"/>
</dbReference>
<dbReference type="OrthoDB" id="9988837at2759"/>
<evidence type="ECO:0000313" key="4">
    <source>
        <dbReference type="Proteomes" id="UP000663891"/>
    </source>
</evidence>
<dbReference type="Proteomes" id="UP000663891">
    <property type="component" value="Unassembled WGS sequence"/>
</dbReference>
<evidence type="ECO:0000313" key="2">
    <source>
        <dbReference type="EMBL" id="CAF0800569.1"/>
    </source>
</evidence>
<reference evidence="2" key="1">
    <citation type="submission" date="2021-02" db="EMBL/GenBank/DDBJ databases">
        <authorList>
            <person name="Nowell W R."/>
        </authorList>
    </citation>
    <scope>NUCLEOTIDE SEQUENCE</scope>
</reference>
<dbReference type="EMBL" id="CAJNON010000022">
    <property type="protein sequence ID" value="CAF0800569.1"/>
    <property type="molecule type" value="Genomic_DNA"/>
</dbReference>
<comment type="caution">
    <text evidence="2">The sequence shown here is derived from an EMBL/GenBank/DDBJ whole genome shotgun (WGS) entry which is preliminary data.</text>
</comment>
<protein>
    <recommendedName>
        <fullName evidence="1">F-box domain-containing protein</fullName>
    </recommendedName>
</protein>
<accession>A0A813SJG8</accession>
<sequence length="588" mass="69431">MKKQLEDLPNELLWLILEYISPIDLFYTFLNLNQRFNKILRLTHCRLNLLYTNKDQFNYYLNTILPNIEINRIESFHIDDINSRLDSIHIYKNLHSLTIHYLRTENIDLLATNILPELKQLHSLRLHSQFILKDEDINSLTNVLFSEQIPSLIYCYLGFQDFGCMSFGHLKTTNKALALKTLVIDQWCRLKDFIRLLHFIPNIRHLTVRLFDSHPKGMIIPSLTKIDDFTILVPHLIYLRAKLSQISLITATKILFNRLPCQLRQLSLSTWSIDYANSDSWENILTLKFPNLKHFRLIISLDRIPVDYTVRTNTDLDNIIKPFNQSKYFHDHNWNISLNVNERDRLKFVLHTIPYPIENFQTTLYNIRRCTLSSSVVESIYRYVTRLTLTLHDDLTPLKDNKNEYRKFSNVNELIFLSNLTSDCQQFSSIEYFNNVKNIINLSNITSLDFPEETHQYPIQLINILLKNLPQLHSLILSHRSYICLQTQSMDSLKTLTLIFAIYSSISPLATRLRHLVPSTQILTNEIILKLVRIVPLSFPKIQTLTLVVRDLDVFDNQFSEWLESQFSIKQNISYELLINDKLIRFHF</sequence>
<dbReference type="PROSITE" id="PS50181">
    <property type="entry name" value="FBOX"/>
    <property type="match status" value="1"/>
</dbReference>
<feature type="domain" description="F-box" evidence="1">
    <location>
        <begin position="2"/>
        <end position="54"/>
    </location>
</feature>
<dbReference type="EMBL" id="CAJOAY010000065">
    <property type="protein sequence ID" value="CAF3517363.1"/>
    <property type="molecule type" value="Genomic_DNA"/>
</dbReference>
<gene>
    <name evidence="3" type="ORF">OKA104_LOCUS2395</name>
    <name evidence="2" type="ORF">VCS650_LOCUS3991</name>
</gene>
<organism evidence="2 4">
    <name type="scientific">Adineta steineri</name>
    <dbReference type="NCBI Taxonomy" id="433720"/>
    <lineage>
        <taxon>Eukaryota</taxon>
        <taxon>Metazoa</taxon>
        <taxon>Spiralia</taxon>
        <taxon>Gnathifera</taxon>
        <taxon>Rotifera</taxon>
        <taxon>Eurotatoria</taxon>
        <taxon>Bdelloidea</taxon>
        <taxon>Adinetida</taxon>
        <taxon>Adinetidae</taxon>
        <taxon>Adineta</taxon>
    </lineage>
</organism>
<proteinExistence type="predicted"/>
<name>A0A813SJG8_9BILA</name>